<gene>
    <name evidence="2" type="ORF">Cfor_02627</name>
</gene>
<dbReference type="InParanoid" id="A0A6L2PAS0"/>
<sequence length="97" mass="10336">MANLNFQQPPRSIASQNLRGGGFSTSSLSGHVTPTSGMFPGSAGLTSSFTPQQLSPNRNLQMGNRLFGSGQRGFPDRRSIPGLGVRLEIVLLMDSML</sequence>
<dbReference type="Proteomes" id="UP000502823">
    <property type="component" value="Unassembled WGS sequence"/>
</dbReference>
<dbReference type="OrthoDB" id="25391at2759"/>
<accession>A0A6L2PAS0</accession>
<organism evidence="2 3">
    <name type="scientific">Coptotermes formosanus</name>
    <name type="common">Formosan subterranean termite</name>
    <dbReference type="NCBI Taxonomy" id="36987"/>
    <lineage>
        <taxon>Eukaryota</taxon>
        <taxon>Metazoa</taxon>
        <taxon>Ecdysozoa</taxon>
        <taxon>Arthropoda</taxon>
        <taxon>Hexapoda</taxon>
        <taxon>Insecta</taxon>
        <taxon>Pterygota</taxon>
        <taxon>Neoptera</taxon>
        <taxon>Polyneoptera</taxon>
        <taxon>Dictyoptera</taxon>
        <taxon>Blattodea</taxon>
        <taxon>Blattoidea</taxon>
        <taxon>Termitoidae</taxon>
        <taxon>Rhinotermitidae</taxon>
        <taxon>Coptotermes</taxon>
    </lineage>
</organism>
<reference evidence="3" key="1">
    <citation type="submission" date="2020-01" db="EMBL/GenBank/DDBJ databases">
        <title>Draft genome sequence of the Termite Coptotermes fromosanus.</title>
        <authorList>
            <person name="Itakura S."/>
            <person name="Yosikawa Y."/>
            <person name="Umezawa K."/>
        </authorList>
    </citation>
    <scope>NUCLEOTIDE SEQUENCE [LARGE SCALE GENOMIC DNA]</scope>
</reference>
<name>A0A6L2PAS0_COPFO</name>
<evidence type="ECO:0000313" key="2">
    <source>
        <dbReference type="EMBL" id="GFG29426.1"/>
    </source>
</evidence>
<protein>
    <submittedName>
        <fullName evidence="2">Uncharacterized protein</fullName>
    </submittedName>
</protein>
<feature type="compositionally biased region" description="Polar residues" evidence="1">
    <location>
        <begin position="44"/>
        <end position="62"/>
    </location>
</feature>
<dbReference type="EMBL" id="BLKM01000138">
    <property type="protein sequence ID" value="GFG29426.1"/>
    <property type="molecule type" value="Genomic_DNA"/>
</dbReference>
<feature type="region of interest" description="Disordered" evidence="1">
    <location>
        <begin position="1"/>
        <end position="78"/>
    </location>
</feature>
<comment type="caution">
    <text evidence="2">The sequence shown here is derived from an EMBL/GenBank/DDBJ whole genome shotgun (WGS) entry which is preliminary data.</text>
</comment>
<evidence type="ECO:0000256" key="1">
    <source>
        <dbReference type="SAM" id="MobiDB-lite"/>
    </source>
</evidence>
<proteinExistence type="predicted"/>
<keyword evidence="3" id="KW-1185">Reference proteome</keyword>
<feature type="compositionally biased region" description="Polar residues" evidence="1">
    <location>
        <begin position="1"/>
        <end position="36"/>
    </location>
</feature>
<dbReference type="AlphaFoldDB" id="A0A6L2PAS0"/>
<evidence type="ECO:0000313" key="3">
    <source>
        <dbReference type="Proteomes" id="UP000502823"/>
    </source>
</evidence>